<gene>
    <name evidence="2" type="ORF">MPLDJ20_110371</name>
</gene>
<name>A0A090DW72_MESPL</name>
<feature type="transmembrane region" description="Helical" evidence="1">
    <location>
        <begin position="38"/>
        <end position="56"/>
    </location>
</feature>
<organism evidence="2 3">
    <name type="scientific">Mesorhizobium plurifarium</name>
    <dbReference type="NCBI Taxonomy" id="69974"/>
    <lineage>
        <taxon>Bacteria</taxon>
        <taxon>Pseudomonadati</taxon>
        <taxon>Pseudomonadota</taxon>
        <taxon>Alphaproteobacteria</taxon>
        <taxon>Hyphomicrobiales</taxon>
        <taxon>Phyllobacteriaceae</taxon>
        <taxon>Mesorhizobium</taxon>
    </lineage>
</organism>
<dbReference type="Proteomes" id="UP000046373">
    <property type="component" value="Unassembled WGS sequence"/>
</dbReference>
<feature type="transmembrane region" description="Helical" evidence="1">
    <location>
        <begin position="6"/>
        <end position="26"/>
    </location>
</feature>
<accession>A0A090DW72</accession>
<feature type="transmembrane region" description="Helical" evidence="1">
    <location>
        <begin position="68"/>
        <end position="85"/>
    </location>
</feature>
<reference evidence="2 3" key="1">
    <citation type="submission" date="2014-08" db="EMBL/GenBank/DDBJ databases">
        <authorList>
            <person name="Moulin Lionel"/>
        </authorList>
    </citation>
    <scope>NUCLEOTIDE SEQUENCE [LARGE SCALE GENOMIC DNA]</scope>
</reference>
<keyword evidence="1" id="KW-0812">Transmembrane</keyword>
<dbReference type="AlphaFoldDB" id="A0A090DW72"/>
<keyword evidence="1" id="KW-0472">Membrane</keyword>
<evidence type="ECO:0008006" key="4">
    <source>
        <dbReference type="Google" id="ProtNLM"/>
    </source>
</evidence>
<evidence type="ECO:0000313" key="3">
    <source>
        <dbReference type="Proteomes" id="UP000046373"/>
    </source>
</evidence>
<protein>
    <recommendedName>
        <fullName evidence="4">Transmembrane protein</fullName>
    </recommendedName>
</protein>
<evidence type="ECO:0000256" key="1">
    <source>
        <dbReference type="SAM" id="Phobius"/>
    </source>
</evidence>
<keyword evidence="1" id="KW-1133">Transmembrane helix</keyword>
<sequence length="93" mass="10038">MGAGSAAMLLGALVPTFLLSRLLLWITKRWNGGMPRLLLVHIICGALAVVASAYGYSQNGAPDWSHSPAYVVAQLIWLVVDFVRGRRQSQTAS</sequence>
<dbReference type="EMBL" id="CCNB01000003">
    <property type="protein sequence ID" value="CDX21272.1"/>
    <property type="molecule type" value="Genomic_DNA"/>
</dbReference>
<evidence type="ECO:0000313" key="2">
    <source>
        <dbReference type="EMBL" id="CDX21272.1"/>
    </source>
</evidence>
<proteinExistence type="predicted"/>